<dbReference type="InterPro" id="IPR010998">
    <property type="entry name" value="Integrase_recombinase_N"/>
</dbReference>
<evidence type="ECO:0000259" key="6">
    <source>
        <dbReference type="PROSITE" id="PS51898"/>
    </source>
</evidence>
<dbReference type="EMBL" id="CP049057">
    <property type="protein sequence ID" value="QIE60864.1"/>
    <property type="molecule type" value="Genomic_DNA"/>
</dbReference>
<name>A0A6G6GQX5_9FLAO</name>
<evidence type="ECO:0000256" key="2">
    <source>
        <dbReference type="ARBA" id="ARBA00022908"/>
    </source>
</evidence>
<protein>
    <submittedName>
        <fullName evidence="8">Tyrosine-type recombinase/integrase</fullName>
    </submittedName>
</protein>
<dbReference type="InterPro" id="IPR013762">
    <property type="entry name" value="Integrase-like_cat_sf"/>
</dbReference>
<gene>
    <name evidence="8" type="ORF">G5B37_03310</name>
</gene>
<dbReference type="GO" id="GO:0015074">
    <property type="term" value="P:DNA integration"/>
    <property type="evidence" value="ECO:0007669"/>
    <property type="project" value="UniProtKB-KW"/>
</dbReference>
<dbReference type="Proteomes" id="UP000505306">
    <property type="component" value="Chromosome"/>
</dbReference>
<dbReference type="InterPro" id="IPR002104">
    <property type="entry name" value="Integrase_catalytic"/>
</dbReference>
<dbReference type="PANTHER" id="PTHR30349:SF41">
    <property type="entry name" value="INTEGRASE_RECOMBINASE PROTEIN MJ0367-RELATED"/>
    <property type="match status" value="1"/>
</dbReference>
<dbReference type="InterPro" id="IPR050090">
    <property type="entry name" value="Tyrosine_recombinase_XerCD"/>
</dbReference>
<evidence type="ECO:0000256" key="1">
    <source>
        <dbReference type="ARBA" id="ARBA00008857"/>
    </source>
</evidence>
<keyword evidence="3 5" id="KW-0238">DNA-binding</keyword>
<dbReference type="Gene3D" id="1.10.150.130">
    <property type="match status" value="1"/>
</dbReference>
<evidence type="ECO:0000259" key="7">
    <source>
        <dbReference type="PROSITE" id="PS51900"/>
    </source>
</evidence>
<dbReference type="Pfam" id="PF13495">
    <property type="entry name" value="Phage_int_SAM_4"/>
    <property type="match status" value="1"/>
</dbReference>
<dbReference type="AlphaFoldDB" id="A0A6G6GQX5"/>
<dbReference type="SUPFAM" id="SSF56349">
    <property type="entry name" value="DNA breaking-rejoining enzymes"/>
    <property type="match status" value="1"/>
</dbReference>
<feature type="domain" description="Tyr recombinase" evidence="6">
    <location>
        <begin position="183"/>
        <end position="355"/>
    </location>
</feature>
<organism evidence="8 9">
    <name type="scientific">Rasiella rasia</name>
    <dbReference type="NCBI Taxonomy" id="2744027"/>
    <lineage>
        <taxon>Bacteria</taxon>
        <taxon>Pseudomonadati</taxon>
        <taxon>Bacteroidota</taxon>
        <taxon>Flavobacteriia</taxon>
        <taxon>Flavobacteriales</taxon>
        <taxon>Flavobacteriaceae</taxon>
        <taxon>Rasiella</taxon>
    </lineage>
</organism>
<keyword evidence="9" id="KW-1185">Reference proteome</keyword>
<dbReference type="InterPro" id="IPR011010">
    <property type="entry name" value="DNA_brk_join_enz"/>
</dbReference>
<feature type="domain" description="Core-binding (CB)" evidence="7">
    <location>
        <begin position="83"/>
        <end position="163"/>
    </location>
</feature>
<proteinExistence type="inferred from homology"/>
<evidence type="ECO:0000313" key="8">
    <source>
        <dbReference type="EMBL" id="QIE60864.1"/>
    </source>
</evidence>
<dbReference type="PANTHER" id="PTHR30349">
    <property type="entry name" value="PHAGE INTEGRASE-RELATED"/>
    <property type="match status" value="1"/>
</dbReference>
<dbReference type="GO" id="GO:0006310">
    <property type="term" value="P:DNA recombination"/>
    <property type="evidence" value="ECO:0007669"/>
    <property type="project" value="UniProtKB-KW"/>
</dbReference>
<evidence type="ECO:0000256" key="5">
    <source>
        <dbReference type="PROSITE-ProRule" id="PRU01248"/>
    </source>
</evidence>
<accession>A0A6G6GQX5</accession>
<keyword evidence="2" id="KW-0229">DNA integration</keyword>
<evidence type="ECO:0000313" key="9">
    <source>
        <dbReference type="Proteomes" id="UP000505306"/>
    </source>
</evidence>
<comment type="similarity">
    <text evidence="1">Belongs to the 'phage' integrase family.</text>
</comment>
<evidence type="ECO:0000256" key="4">
    <source>
        <dbReference type="ARBA" id="ARBA00023172"/>
    </source>
</evidence>
<dbReference type="PROSITE" id="PS51900">
    <property type="entry name" value="CB"/>
    <property type="match status" value="1"/>
</dbReference>
<dbReference type="InterPro" id="IPR044068">
    <property type="entry name" value="CB"/>
</dbReference>
<dbReference type="Gene3D" id="1.10.443.10">
    <property type="entry name" value="Intergrase catalytic core"/>
    <property type="match status" value="1"/>
</dbReference>
<evidence type="ECO:0000256" key="3">
    <source>
        <dbReference type="ARBA" id="ARBA00023125"/>
    </source>
</evidence>
<dbReference type="Pfam" id="PF00589">
    <property type="entry name" value="Phage_integrase"/>
    <property type="match status" value="1"/>
</dbReference>
<dbReference type="PROSITE" id="PS51898">
    <property type="entry name" value="TYR_RECOMBINASE"/>
    <property type="match status" value="1"/>
</dbReference>
<dbReference type="GO" id="GO:0003677">
    <property type="term" value="F:DNA binding"/>
    <property type="evidence" value="ECO:0007669"/>
    <property type="project" value="UniProtKB-UniRule"/>
</dbReference>
<dbReference type="KEGG" id="mgel:G5B37_03310"/>
<dbReference type="InterPro" id="IPR004107">
    <property type="entry name" value="Integrase_SAM-like_N"/>
</dbReference>
<reference evidence="8 9" key="1">
    <citation type="submission" date="2020-02" db="EMBL/GenBank/DDBJ databases">
        <title>Complete genome sequence of Flavobacteriaceae bacterium.</title>
        <authorList>
            <person name="Kim S.-J."/>
            <person name="Kim Y.-S."/>
            <person name="Kim K.-H."/>
        </authorList>
    </citation>
    <scope>NUCLEOTIDE SEQUENCE [LARGE SCALE GENOMIC DNA]</scope>
    <source>
        <strain evidence="8 9">RR4-40</strain>
    </source>
</reference>
<sequence>MHRGEACYSVVFPYDAALKAIIKEFRFIKYSATHRSFYVFASRWSLTELVESLAAKGITIDYGNVLHAEKLKEASAEISSEKEDHSRVLDDYMSYLLGLRLSESTINTYATFISNFISFLNGSPLESVNNDTVRLFVEDEVKKKQYAISSHRQLISAIKHFATLNLESAIDIDALIRPRKSSYLPTVLSKEEVIDLLRVTKNLKHRTVLALLYSSGLRIGELIDLELRMINIDRRQLFVKNAKGRKDRVVVLAESFIPLFRNYYMTYTPQHFFVENPKGGRYGAGSVRQFLKQSCKAAGITKRVTPHTLRHSYATHMIENGVGLRYVQDLLGHAKPETTMIYTHVAQKDLLQIRSPLDTALTALSKSDKDTLKLPFSDNISG</sequence>
<keyword evidence="4" id="KW-0233">DNA recombination</keyword>